<evidence type="ECO:0000313" key="4">
    <source>
        <dbReference type="Proteomes" id="UP000549052"/>
    </source>
</evidence>
<dbReference type="InterPro" id="IPR001296">
    <property type="entry name" value="Glyco_trans_1"/>
</dbReference>
<dbReference type="InterPro" id="IPR050194">
    <property type="entry name" value="Glycosyltransferase_grp1"/>
</dbReference>
<dbReference type="InterPro" id="IPR028098">
    <property type="entry name" value="Glyco_trans_4-like_N"/>
</dbReference>
<dbReference type="AlphaFoldDB" id="A0A839ETM0"/>
<dbReference type="GO" id="GO:0016757">
    <property type="term" value="F:glycosyltransferase activity"/>
    <property type="evidence" value="ECO:0007669"/>
    <property type="project" value="InterPro"/>
</dbReference>
<dbReference type="EMBL" id="JACGXN010000015">
    <property type="protein sequence ID" value="MBA8881528.1"/>
    <property type="molecule type" value="Genomic_DNA"/>
</dbReference>
<feature type="domain" description="Glycosyl transferase family 1" evidence="1">
    <location>
        <begin position="203"/>
        <end position="341"/>
    </location>
</feature>
<organism evidence="3 4">
    <name type="scientific">Phyllobacterium myrsinacearum</name>
    <dbReference type="NCBI Taxonomy" id="28101"/>
    <lineage>
        <taxon>Bacteria</taxon>
        <taxon>Pseudomonadati</taxon>
        <taxon>Pseudomonadota</taxon>
        <taxon>Alphaproteobacteria</taxon>
        <taxon>Hyphomicrobiales</taxon>
        <taxon>Phyllobacteriaceae</taxon>
        <taxon>Phyllobacterium</taxon>
    </lineage>
</organism>
<dbReference type="RefSeq" id="WP_246711964.1">
    <property type="nucleotide sequence ID" value="NZ_JACGXN010000015.1"/>
</dbReference>
<evidence type="ECO:0000259" key="2">
    <source>
        <dbReference type="Pfam" id="PF13439"/>
    </source>
</evidence>
<feature type="domain" description="Glycosyltransferase subfamily 4-like N-terminal" evidence="2">
    <location>
        <begin position="27"/>
        <end position="187"/>
    </location>
</feature>
<dbReference type="PANTHER" id="PTHR45947">
    <property type="entry name" value="SULFOQUINOVOSYL TRANSFERASE SQD2"/>
    <property type="match status" value="1"/>
</dbReference>
<dbReference type="Pfam" id="PF13439">
    <property type="entry name" value="Glyco_transf_4"/>
    <property type="match status" value="1"/>
</dbReference>
<protein>
    <submittedName>
        <fullName evidence="3">Glycosyltransferase involved in cell wall biosynthesis</fullName>
    </submittedName>
</protein>
<dbReference type="Pfam" id="PF00534">
    <property type="entry name" value="Glycos_transf_1"/>
    <property type="match status" value="1"/>
</dbReference>
<accession>A0A839ETM0</accession>
<proteinExistence type="predicted"/>
<dbReference type="Proteomes" id="UP000549052">
    <property type="component" value="Unassembled WGS sequence"/>
</dbReference>
<keyword evidence="3" id="KW-0808">Transferase</keyword>
<reference evidence="3 4" key="1">
    <citation type="submission" date="2020-07" db="EMBL/GenBank/DDBJ databases">
        <title>Genomic Encyclopedia of Type Strains, Phase IV (KMG-V): Genome sequencing to study the core and pangenomes of soil and plant-associated prokaryotes.</title>
        <authorList>
            <person name="Whitman W."/>
        </authorList>
    </citation>
    <scope>NUCLEOTIDE SEQUENCE [LARGE SCALE GENOMIC DNA]</scope>
    <source>
        <strain evidence="3 4">AN3</strain>
    </source>
</reference>
<evidence type="ECO:0000313" key="3">
    <source>
        <dbReference type="EMBL" id="MBA8881528.1"/>
    </source>
</evidence>
<dbReference type="CDD" id="cd03801">
    <property type="entry name" value="GT4_PimA-like"/>
    <property type="match status" value="1"/>
</dbReference>
<evidence type="ECO:0000259" key="1">
    <source>
        <dbReference type="Pfam" id="PF00534"/>
    </source>
</evidence>
<sequence length="383" mass="41769">MMAEGSGTGKQPKVMMLGLRGIPDVQGGVEKHVEELSQQFVDKGWDVSVIGRKRYLLTPDPYIWKRVKVFPLWSPASMKFEAVVHTALGVLYAARHRPDILHIHAIGPALMTPFARLLGLKVVVTHHGYDYDRQKWGGLAKRILKLGEQAGMRFANGRIAVSNDIARTMGTRYGVPVQCVPNGVTVRRSRMDTGILQKLELTPHRYVIMVARIVPEKRQHDLIAAFAKLGDPTVKLVLVGSAEYMAAYSQEVKTLAENVPGVVLAGMQTGDDLALLYENAGLFVLPSSHEGMPIALLEAMGVGLPVLASNITANLEIGLPAGDYFPLGDVEQLAAAMRSKLAAPFDGDRAAQQGSEVEKEYGWLSISDQTLSIYNAVLKHTAL</sequence>
<dbReference type="PANTHER" id="PTHR45947:SF3">
    <property type="entry name" value="SULFOQUINOVOSYL TRANSFERASE SQD2"/>
    <property type="match status" value="1"/>
</dbReference>
<dbReference type="SUPFAM" id="SSF53756">
    <property type="entry name" value="UDP-Glycosyltransferase/glycogen phosphorylase"/>
    <property type="match status" value="1"/>
</dbReference>
<name>A0A839ETM0_9HYPH</name>
<dbReference type="Gene3D" id="3.40.50.2000">
    <property type="entry name" value="Glycogen Phosphorylase B"/>
    <property type="match status" value="2"/>
</dbReference>
<keyword evidence="4" id="KW-1185">Reference proteome</keyword>
<gene>
    <name evidence="3" type="ORF">FHW16_005269</name>
</gene>
<comment type="caution">
    <text evidence="3">The sequence shown here is derived from an EMBL/GenBank/DDBJ whole genome shotgun (WGS) entry which is preliminary data.</text>
</comment>